<gene>
    <name evidence="1" type="ORF">JY651_10760</name>
</gene>
<organism evidence="1 2">
    <name type="scientific">Pyxidicoccus parkwayensis</name>
    <dbReference type="NCBI Taxonomy" id="2813578"/>
    <lineage>
        <taxon>Bacteria</taxon>
        <taxon>Pseudomonadati</taxon>
        <taxon>Myxococcota</taxon>
        <taxon>Myxococcia</taxon>
        <taxon>Myxococcales</taxon>
        <taxon>Cystobacterineae</taxon>
        <taxon>Myxococcaceae</taxon>
        <taxon>Pyxidicoccus</taxon>
    </lineage>
</organism>
<evidence type="ECO:0000313" key="1">
    <source>
        <dbReference type="EMBL" id="QSQ25369.1"/>
    </source>
</evidence>
<dbReference type="Proteomes" id="UP000662747">
    <property type="component" value="Chromosome"/>
</dbReference>
<keyword evidence="2" id="KW-1185">Reference proteome</keyword>
<sequence length="600" mass="66172">MAWTTPSTPRARWRRVLVWTLGLVLALEALLNIVINTPLVPWFVHRITPRTTLGWNRAWWPWPGRAHARGAFMEQRTAHVRWRVEADEVEAELSLPALIRRHVEAEAARARGARAWVEPLPPEERTAPLPPKLHPWHVDLRDLEVEDVRELTAGPAHYVGPASARGKLRIIARERFTVDAAHLELAGGFVEVDGKRAARMEVMSADFSLDATRVPAGGWDILGSLGGRLHAKAELLPLEWLGSRLPEHSQVSVHDGAGTLEADVRFQQGLLEPGSRVEARGAPLRVRFGPAQARASWHLLGTVEAGNASEPRGRLRLSLTSIRLEGEKTQVLELPEVTLIFHAEPRLGAPVLTEHHELHVTSGKPMDLRLLNAWTGETFQVTSGNVTLKASGHGGSSRAHEALSLTLDTDLVEARAGGTRLLGRASAVLDTRKLSLLRGKALGLDGTTLHLSQVSADLHNETVREWSGTFSLPHATLTLSPPELEARFSARFATADPFVAILTSRKKLPHFLAPLLHARDLEVTGHVRLGDAGIRVRELHITDENLHIEGRMDLSRGITHALILATLHGVSGAMEVTPEHTHFQLDDARQWYEEHLALPP</sequence>
<proteinExistence type="predicted"/>
<dbReference type="EMBL" id="CP071090">
    <property type="protein sequence ID" value="QSQ25369.1"/>
    <property type="molecule type" value="Genomic_DNA"/>
</dbReference>
<dbReference type="RefSeq" id="WP_206726924.1">
    <property type="nucleotide sequence ID" value="NZ_CP071090.1"/>
</dbReference>
<evidence type="ECO:0008006" key="3">
    <source>
        <dbReference type="Google" id="ProtNLM"/>
    </source>
</evidence>
<protein>
    <recommendedName>
        <fullName evidence="3">AsmA-like C-terminal domain-containing protein</fullName>
    </recommendedName>
</protein>
<evidence type="ECO:0000313" key="2">
    <source>
        <dbReference type="Proteomes" id="UP000662747"/>
    </source>
</evidence>
<name>A0ABX7P4F2_9BACT</name>
<reference evidence="1 2" key="1">
    <citation type="submission" date="2021-02" db="EMBL/GenBank/DDBJ databases">
        <title>De Novo genome assembly of isolated myxobacteria.</title>
        <authorList>
            <person name="Stevens D.C."/>
        </authorList>
    </citation>
    <scope>NUCLEOTIDE SEQUENCE [LARGE SCALE GENOMIC DNA]</scope>
    <source>
        <strain evidence="2">SCPEA02</strain>
    </source>
</reference>
<accession>A0ABX7P4F2</accession>